<sequence length="99" mass="11114">MFNTGHILLQNIAKLNDNEKCPMVLPSIGKNDVLSNALQIMLKVLGKVQDINTKQPNIASTRIQLYKCGLLNNEEGKQMLNEAKKEFIGPDLIKAFNYI</sequence>
<keyword evidence="1" id="KW-1185">Reference proteome</keyword>
<reference evidence="2" key="1">
    <citation type="submission" date="2022-11" db="UniProtKB">
        <authorList>
            <consortium name="WormBaseParasite"/>
        </authorList>
    </citation>
    <scope>IDENTIFICATION</scope>
</reference>
<dbReference type="Proteomes" id="UP000887561">
    <property type="component" value="Unplaced"/>
</dbReference>
<proteinExistence type="predicted"/>
<protein>
    <submittedName>
        <fullName evidence="2">Uncharacterized protein</fullName>
    </submittedName>
</protein>
<evidence type="ECO:0000313" key="1">
    <source>
        <dbReference type="Proteomes" id="UP000887561"/>
    </source>
</evidence>
<accession>A0A915LJ13</accession>
<dbReference type="WBParaSite" id="scaffold12929_cov154.g16599">
    <property type="protein sequence ID" value="scaffold12929_cov154.g16599"/>
    <property type="gene ID" value="scaffold12929_cov154.g16599"/>
</dbReference>
<evidence type="ECO:0000313" key="2">
    <source>
        <dbReference type="WBParaSite" id="scaffold12929_cov154.g16599"/>
    </source>
</evidence>
<organism evidence="1 2">
    <name type="scientific">Meloidogyne javanica</name>
    <name type="common">Root-knot nematode worm</name>
    <dbReference type="NCBI Taxonomy" id="6303"/>
    <lineage>
        <taxon>Eukaryota</taxon>
        <taxon>Metazoa</taxon>
        <taxon>Ecdysozoa</taxon>
        <taxon>Nematoda</taxon>
        <taxon>Chromadorea</taxon>
        <taxon>Rhabditida</taxon>
        <taxon>Tylenchina</taxon>
        <taxon>Tylenchomorpha</taxon>
        <taxon>Tylenchoidea</taxon>
        <taxon>Meloidogynidae</taxon>
        <taxon>Meloidogyninae</taxon>
        <taxon>Meloidogyne</taxon>
        <taxon>Meloidogyne incognita group</taxon>
    </lineage>
</organism>
<dbReference type="AlphaFoldDB" id="A0A915LJ13"/>
<name>A0A915LJ13_MELJA</name>